<dbReference type="OMA" id="THDWEHI"/>
<dbReference type="EnsemblFungi" id="MAPG_05480T0">
    <property type="protein sequence ID" value="MAPG_05480T0"/>
    <property type="gene ID" value="MAPG_05480"/>
</dbReference>
<dbReference type="VEuPathDB" id="FungiDB:MAPG_05480"/>
<feature type="chain" id="PRO_5009385643" evidence="1">
    <location>
        <begin position="22"/>
        <end position="269"/>
    </location>
</feature>
<protein>
    <submittedName>
        <fullName evidence="2">Secreted protein</fullName>
    </submittedName>
</protein>
<evidence type="ECO:0000313" key="3">
    <source>
        <dbReference type="EnsemblFungi" id="MAPG_05480T0"/>
    </source>
</evidence>
<reference evidence="4" key="2">
    <citation type="submission" date="2010-05" db="EMBL/GenBank/DDBJ databases">
        <title>The genome sequence of Magnaporthe poae strain ATCC 64411.</title>
        <authorList>
            <person name="Ma L.-J."/>
            <person name="Dead R."/>
            <person name="Young S."/>
            <person name="Zeng Q."/>
            <person name="Koehrsen M."/>
            <person name="Alvarado L."/>
            <person name="Berlin A."/>
            <person name="Chapman S.B."/>
            <person name="Chen Z."/>
            <person name="Freedman E."/>
            <person name="Gellesch M."/>
            <person name="Goldberg J."/>
            <person name="Griggs A."/>
            <person name="Gujja S."/>
            <person name="Heilman E.R."/>
            <person name="Heiman D."/>
            <person name="Hepburn T."/>
            <person name="Howarth C."/>
            <person name="Jen D."/>
            <person name="Larson L."/>
            <person name="Mehta T."/>
            <person name="Neiman D."/>
            <person name="Pearson M."/>
            <person name="Roberts A."/>
            <person name="Saif S."/>
            <person name="Shea T."/>
            <person name="Shenoy N."/>
            <person name="Sisk P."/>
            <person name="Stolte C."/>
            <person name="Sykes S."/>
            <person name="Walk T."/>
            <person name="White J."/>
            <person name="Yandava C."/>
            <person name="Haas B."/>
            <person name="Nusbaum C."/>
            <person name="Birren B."/>
        </authorList>
    </citation>
    <scope>NUCLEOTIDE SEQUENCE [LARGE SCALE GENOMIC DNA]</scope>
    <source>
        <strain evidence="4">ATCC 64411 / 73-15</strain>
    </source>
</reference>
<feature type="signal peptide" evidence="1">
    <location>
        <begin position="1"/>
        <end position="21"/>
    </location>
</feature>
<keyword evidence="1" id="KW-0732">Signal</keyword>
<evidence type="ECO:0000313" key="4">
    <source>
        <dbReference type="Proteomes" id="UP000011715"/>
    </source>
</evidence>
<reference evidence="2" key="3">
    <citation type="submission" date="2011-03" db="EMBL/GenBank/DDBJ databases">
        <title>Annotation of Magnaporthe poae ATCC 64411.</title>
        <authorList>
            <person name="Ma L.-J."/>
            <person name="Dead R."/>
            <person name="Young S.K."/>
            <person name="Zeng Q."/>
            <person name="Gargeya S."/>
            <person name="Fitzgerald M."/>
            <person name="Haas B."/>
            <person name="Abouelleil A."/>
            <person name="Alvarado L."/>
            <person name="Arachchi H.M."/>
            <person name="Berlin A."/>
            <person name="Brown A."/>
            <person name="Chapman S.B."/>
            <person name="Chen Z."/>
            <person name="Dunbar C."/>
            <person name="Freedman E."/>
            <person name="Gearin G."/>
            <person name="Gellesch M."/>
            <person name="Goldberg J."/>
            <person name="Griggs A."/>
            <person name="Gujja S."/>
            <person name="Heiman D."/>
            <person name="Howarth C."/>
            <person name="Larson L."/>
            <person name="Lui A."/>
            <person name="MacDonald P.J.P."/>
            <person name="Mehta T."/>
            <person name="Montmayeur A."/>
            <person name="Murphy C."/>
            <person name="Neiman D."/>
            <person name="Pearson M."/>
            <person name="Priest M."/>
            <person name="Roberts A."/>
            <person name="Saif S."/>
            <person name="Shea T."/>
            <person name="Shenoy N."/>
            <person name="Sisk P."/>
            <person name="Stolte C."/>
            <person name="Sykes S."/>
            <person name="Yandava C."/>
            <person name="Wortman J."/>
            <person name="Nusbaum C."/>
            <person name="Birren B."/>
        </authorList>
    </citation>
    <scope>NUCLEOTIDE SEQUENCE</scope>
    <source>
        <strain evidence="2">ATCC 64411</strain>
    </source>
</reference>
<dbReference type="STRING" id="644358.A0A0C4DZH9"/>
<evidence type="ECO:0000313" key="2">
    <source>
        <dbReference type="EMBL" id="KLU86468.1"/>
    </source>
</evidence>
<dbReference type="InterPro" id="IPR008701">
    <property type="entry name" value="NPP1"/>
</dbReference>
<gene>
    <name evidence="2" type="ORF">MAPG_05480</name>
</gene>
<dbReference type="PIRSF" id="PIRSF029958">
    <property type="entry name" value="Necrosis-inducing_protein"/>
    <property type="match status" value="1"/>
</dbReference>
<dbReference type="eggNOG" id="ENOG502SS8U">
    <property type="taxonomic scope" value="Eukaryota"/>
</dbReference>
<keyword evidence="4" id="KW-1185">Reference proteome</keyword>
<reference evidence="3" key="4">
    <citation type="journal article" date="2015" name="G3 (Bethesda)">
        <title>Genome sequences of three phytopathogenic species of the Magnaporthaceae family of fungi.</title>
        <authorList>
            <person name="Okagaki L.H."/>
            <person name="Nunes C.C."/>
            <person name="Sailsbery J."/>
            <person name="Clay B."/>
            <person name="Brown D."/>
            <person name="John T."/>
            <person name="Oh Y."/>
            <person name="Young N."/>
            <person name="Fitzgerald M."/>
            <person name="Haas B.J."/>
            <person name="Zeng Q."/>
            <person name="Young S."/>
            <person name="Adiconis X."/>
            <person name="Fan L."/>
            <person name="Levin J.Z."/>
            <person name="Mitchell T.K."/>
            <person name="Okubara P.A."/>
            <person name="Farman M.L."/>
            <person name="Kohn L.M."/>
            <person name="Birren B."/>
            <person name="Ma L.-J."/>
            <person name="Dean R.A."/>
        </authorList>
    </citation>
    <scope>NUCLEOTIDE SEQUENCE</scope>
    <source>
        <strain evidence="3">ATCC 64411 / 73-15</strain>
    </source>
</reference>
<dbReference type="AlphaFoldDB" id="A0A0C4DZH9"/>
<accession>A0A0C4DZH9</accession>
<proteinExistence type="predicted"/>
<dbReference type="EMBL" id="ADBL01001305">
    <property type="status" value="NOT_ANNOTATED_CDS"/>
    <property type="molecule type" value="Genomic_DNA"/>
</dbReference>
<dbReference type="Pfam" id="PF05630">
    <property type="entry name" value="NPP1"/>
    <property type="match status" value="1"/>
</dbReference>
<dbReference type="Proteomes" id="UP000011715">
    <property type="component" value="Unassembled WGS sequence"/>
</dbReference>
<dbReference type="PANTHER" id="PTHR33657">
    <property type="entry name" value="DOMAIN PROTEIN, PUTATIVE (AFU_ORTHOLOGUE AFUA_5G00600)-RELATED"/>
    <property type="match status" value="1"/>
</dbReference>
<evidence type="ECO:0000256" key="1">
    <source>
        <dbReference type="SAM" id="SignalP"/>
    </source>
</evidence>
<dbReference type="OrthoDB" id="89086at2759"/>
<reference evidence="2" key="1">
    <citation type="submission" date="2010-05" db="EMBL/GenBank/DDBJ databases">
        <title>The Genome Sequence of Magnaporthe poae strain ATCC 64411.</title>
        <authorList>
            <consortium name="The Broad Institute Genome Sequencing Platform"/>
            <consortium name="Broad Institute Genome Sequencing Center for Infectious Disease"/>
            <person name="Ma L.-J."/>
            <person name="Dead R."/>
            <person name="Young S."/>
            <person name="Zeng Q."/>
            <person name="Koehrsen M."/>
            <person name="Alvarado L."/>
            <person name="Berlin A."/>
            <person name="Chapman S.B."/>
            <person name="Chen Z."/>
            <person name="Freedman E."/>
            <person name="Gellesch M."/>
            <person name="Goldberg J."/>
            <person name="Griggs A."/>
            <person name="Gujja S."/>
            <person name="Heilman E.R."/>
            <person name="Heiman D."/>
            <person name="Hepburn T."/>
            <person name="Howarth C."/>
            <person name="Jen D."/>
            <person name="Larson L."/>
            <person name="Mehta T."/>
            <person name="Neiman D."/>
            <person name="Pearson M."/>
            <person name="Roberts A."/>
            <person name="Saif S."/>
            <person name="Shea T."/>
            <person name="Shenoy N."/>
            <person name="Sisk P."/>
            <person name="Stolte C."/>
            <person name="Sykes S."/>
            <person name="Walk T."/>
            <person name="White J."/>
            <person name="Yandava C."/>
            <person name="Haas B."/>
            <person name="Nusbaum C."/>
            <person name="Birren B."/>
        </authorList>
    </citation>
    <scope>NUCLEOTIDE SEQUENCE</scope>
    <source>
        <strain evidence="2">ATCC 64411</strain>
    </source>
</reference>
<name>A0A0C4DZH9_MAGP6</name>
<organism evidence="3 4">
    <name type="scientific">Magnaporthiopsis poae (strain ATCC 64411 / 73-15)</name>
    <name type="common">Kentucky bluegrass fungus</name>
    <name type="synonym">Magnaporthe poae</name>
    <dbReference type="NCBI Taxonomy" id="644358"/>
    <lineage>
        <taxon>Eukaryota</taxon>
        <taxon>Fungi</taxon>
        <taxon>Dikarya</taxon>
        <taxon>Ascomycota</taxon>
        <taxon>Pezizomycotina</taxon>
        <taxon>Sordariomycetes</taxon>
        <taxon>Sordariomycetidae</taxon>
        <taxon>Magnaporthales</taxon>
        <taxon>Magnaporthaceae</taxon>
        <taxon>Magnaporthiopsis</taxon>
    </lineage>
</organism>
<reference evidence="3" key="5">
    <citation type="submission" date="2015-06" db="UniProtKB">
        <authorList>
            <consortium name="EnsemblFungi"/>
        </authorList>
    </citation>
    <scope>IDENTIFICATION</scope>
    <source>
        <strain evidence="3">ATCC 64411</strain>
    </source>
</reference>
<dbReference type="PANTHER" id="PTHR33657:SF6">
    <property type="entry name" value="SECRETED PROTEIN"/>
    <property type="match status" value="1"/>
</dbReference>
<sequence length="269" mass="29997">MRSVTTTTVSVLLGVATLAAANPTIVPESVLKSLPRREIVTPIQDSASPLEHQFQPVTDFDKDGCYYTAAVGADGEKNGGWDPSNGLHPACLASVCRDNNRLENNNLYSRSRCNNGWCAIIYEYYFEKDQVICGSWANGHRHDWENIVVFVKDNQVKRVAPSCHGKYSGATNSPPLKDGRPKVVYHKDGGFTHCWRIANPEDDNIENYTGDWFLGRLIGWNNWPNTGLRDKAMEDFGGPRAKLRDEDFANTLRNAMDDTINGFDPNIDG</sequence>
<dbReference type="EMBL" id="GL876969">
    <property type="protein sequence ID" value="KLU86468.1"/>
    <property type="molecule type" value="Genomic_DNA"/>
</dbReference>